<protein>
    <submittedName>
        <fullName evidence="1">Uncharacterized protein</fullName>
    </submittedName>
</protein>
<dbReference type="AlphaFoldDB" id="A0A383ARB6"/>
<name>A0A383ARB6_9ZZZZ</name>
<feature type="non-terminal residue" evidence="1">
    <location>
        <position position="1"/>
    </location>
</feature>
<accession>A0A383ARB6</accession>
<dbReference type="EMBL" id="UINC01194188">
    <property type="protein sequence ID" value="SVE10153.1"/>
    <property type="molecule type" value="Genomic_DNA"/>
</dbReference>
<proteinExistence type="predicted"/>
<gene>
    <name evidence="1" type="ORF">METZ01_LOCUS463007</name>
</gene>
<sequence length="44" mass="4782">VTIHNIYFSYTADAAQGTVSRYPVYSGPFIDIPGNMGVLNMGPF</sequence>
<organism evidence="1">
    <name type="scientific">marine metagenome</name>
    <dbReference type="NCBI Taxonomy" id="408172"/>
    <lineage>
        <taxon>unclassified sequences</taxon>
        <taxon>metagenomes</taxon>
        <taxon>ecological metagenomes</taxon>
    </lineage>
</organism>
<evidence type="ECO:0000313" key="1">
    <source>
        <dbReference type="EMBL" id="SVE10153.1"/>
    </source>
</evidence>
<reference evidence="1" key="1">
    <citation type="submission" date="2018-05" db="EMBL/GenBank/DDBJ databases">
        <authorList>
            <person name="Lanie J.A."/>
            <person name="Ng W.-L."/>
            <person name="Kazmierczak K.M."/>
            <person name="Andrzejewski T.M."/>
            <person name="Davidsen T.M."/>
            <person name="Wayne K.J."/>
            <person name="Tettelin H."/>
            <person name="Glass J.I."/>
            <person name="Rusch D."/>
            <person name="Podicherti R."/>
            <person name="Tsui H.-C.T."/>
            <person name="Winkler M.E."/>
        </authorList>
    </citation>
    <scope>NUCLEOTIDE SEQUENCE</scope>
</reference>